<accession>A0A1J7I2Y9</accession>
<evidence type="ECO:0000256" key="3">
    <source>
        <dbReference type="ARBA" id="ARBA00023125"/>
    </source>
</evidence>
<evidence type="ECO:0000313" key="7">
    <source>
        <dbReference type="EMBL" id="OIW09129.1"/>
    </source>
</evidence>
<protein>
    <recommendedName>
        <fullName evidence="6">TCP domain-containing protein</fullName>
    </recommendedName>
</protein>
<dbReference type="Pfam" id="PF03634">
    <property type="entry name" value="TCP"/>
    <property type="match status" value="1"/>
</dbReference>
<dbReference type="GO" id="GO:0005634">
    <property type="term" value="C:nucleus"/>
    <property type="evidence" value="ECO:0007669"/>
    <property type="project" value="UniProtKB-SubCell"/>
</dbReference>
<dbReference type="PANTHER" id="PTHR31072">
    <property type="entry name" value="TRANSCRIPTION FACTOR TCP4-RELATED"/>
    <property type="match status" value="1"/>
</dbReference>
<dbReference type="PROSITE" id="PS51369">
    <property type="entry name" value="TCP"/>
    <property type="match status" value="1"/>
</dbReference>
<organism evidence="7 8">
    <name type="scientific">Lupinus angustifolius</name>
    <name type="common">Narrow-leaved blue lupine</name>
    <dbReference type="NCBI Taxonomy" id="3871"/>
    <lineage>
        <taxon>Eukaryota</taxon>
        <taxon>Viridiplantae</taxon>
        <taxon>Streptophyta</taxon>
        <taxon>Embryophyta</taxon>
        <taxon>Tracheophyta</taxon>
        <taxon>Spermatophyta</taxon>
        <taxon>Magnoliopsida</taxon>
        <taxon>eudicotyledons</taxon>
        <taxon>Gunneridae</taxon>
        <taxon>Pentapetalae</taxon>
        <taxon>rosids</taxon>
        <taxon>fabids</taxon>
        <taxon>Fabales</taxon>
        <taxon>Fabaceae</taxon>
        <taxon>Papilionoideae</taxon>
        <taxon>50 kb inversion clade</taxon>
        <taxon>genistoids sensu lato</taxon>
        <taxon>core genistoids</taxon>
        <taxon>Genisteae</taxon>
        <taxon>Lupinus</taxon>
    </lineage>
</organism>
<reference evidence="7 8" key="1">
    <citation type="journal article" date="2017" name="Plant Biotechnol. J.">
        <title>A comprehensive draft genome sequence for lupin (Lupinus angustifolius), an emerging health food: insights into plant-microbe interactions and legume evolution.</title>
        <authorList>
            <person name="Hane J.K."/>
            <person name="Ming Y."/>
            <person name="Kamphuis L.G."/>
            <person name="Nelson M.N."/>
            <person name="Garg G."/>
            <person name="Atkins C.A."/>
            <person name="Bayer P.E."/>
            <person name="Bravo A."/>
            <person name="Bringans S."/>
            <person name="Cannon S."/>
            <person name="Edwards D."/>
            <person name="Foley R."/>
            <person name="Gao L.L."/>
            <person name="Harrison M.J."/>
            <person name="Huang W."/>
            <person name="Hurgobin B."/>
            <person name="Li S."/>
            <person name="Liu C.W."/>
            <person name="McGrath A."/>
            <person name="Morahan G."/>
            <person name="Murray J."/>
            <person name="Weller J."/>
            <person name="Jian J."/>
            <person name="Singh K.B."/>
        </authorList>
    </citation>
    <scope>NUCLEOTIDE SEQUENCE [LARGE SCALE GENOMIC DNA]</scope>
    <source>
        <strain evidence="8">cv. Tanjil</strain>
        <tissue evidence="7">Whole plant</tissue>
    </source>
</reference>
<keyword evidence="3" id="KW-0238">DNA-binding</keyword>
<feature type="non-terminal residue" evidence="7">
    <location>
        <position position="1"/>
    </location>
</feature>
<name>A0A1J7I2Y9_LUPAN</name>
<dbReference type="GO" id="GO:0043565">
    <property type="term" value="F:sequence-specific DNA binding"/>
    <property type="evidence" value="ECO:0007669"/>
    <property type="project" value="TreeGrafter"/>
</dbReference>
<dbReference type="AlphaFoldDB" id="A0A1J7I2Y9"/>
<evidence type="ECO:0000256" key="2">
    <source>
        <dbReference type="ARBA" id="ARBA00023015"/>
    </source>
</evidence>
<dbReference type="PANTHER" id="PTHR31072:SF91">
    <property type="entry name" value="TRANSCRIPTION FACTOR TCP6"/>
    <property type="match status" value="1"/>
</dbReference>
<comment type="subcellular location">
    <subcellularLocation>
        <location evidence="1">Nucleus</location>
    </subcellularLocation>
</comment>
<dbReference type="InterPro" id="IPR005333">
    <property type="entry name" value="Transcription_factor_TCP"/>
</dbReference>
<dbReference type="EMBL" id="CM007366">
    <property type="protein sequence ID" value="OIW09129.1"/>
    <property type="molecule type" value="Genomic_DNA"/>
</dbReference>
<evidence type="ECO:0000259" key="6">
    <source>
        <dbReference type="PROSITE" id="PS51369"/>
    </source>
</evidence>
<evidence type="ECO:0000256" key="1">
    <source>
        <dbReference type="ARBA" id="ARBA00004123"/>
    </source>
</evidence>
<dbReference type="STRING" id="3871.A0A1J7I2Y9"/>
<evidence type="ECO:0000313" key="8">
    <source>
        <dbReference type="Proteomes" id="UP000188354"/>
    </source>
</evidence>
<evidence type="ECO:0000256" key="4">
    <source>
        <dbReference type="ARBA" id="ARBA00023163"/>
    </source>
</evidence>
<dbReference type="InterPro" id="IPR017887">
    <property type="entry name" value="TF_TCP_subgr"/>
</dbReference>
<dbReference type="Proteomes" id="UP000188354">
    <property type="component" value="Chromosome LG06"/>
</dbReference>
<keyword evidence="5" id="KW-0539">Nucleus</keyword>
<feature type="domain" description="TCP" evidence="6">
    <location>
        <begin position="3"/>
        <end position="58"/>
    </location>
</feature>
<sequence length="137" mass="15154">PTNKDRHTKVYGRDRRIHLPKLCASPITQLTHELVGHKTNGETIQWLLQQAEPAIIVATGTGIIPSSNNNNKAFSIVGVKDQIVTNLNTKLKGVKVEEKASLPLPLDFDMTMPDFQLCDNYIELIKSVLAPNGVDKN</sequence>
<keyword evidence="4" id="KW-0804">Transcription</keyword>
<dbReference type="Gramene" id="OIW09129">
    <property type="protein sequence ID" value="OIW09129"/>
    <property type="gene ID" value="TanjilG_11267"/>
</dbReference>
<evidence type="ECO:0000256" key="5">
    <source>
        <dbReference type="ARBA" id="ARBA00023242"/>
    </source>
</evidence>
<keyword evidence="2" id="KW-0805">Transcription regulation</keyword>
<gene>
    <name evidence="7" type="ORF">TanjilG_11267</name>
</gene>
<proteinExistence type="predicted"/>
<keyword evidence="8" id="KW-1185">Reference proteome</keyword>
<dbReference type="GO" id="GO:0003700">
    <property type="term" value="F:DNA-binding transcription factor activity"/>
    <property type="evidence" value="ECO:0007669"/>
    <property type="project" value="InterPro"/>
</dbReference>